<keyword evidence="2" id="KW-0145">Chemotaxis</keyword>
<dbReference type="PROSITE" id="PS00471">
    <property type="entry name" value="SMALL_CYTOKINES_CXC"/>
    <property type="match status" value="1"/>
</dbReference>
<evidence type="ECO:0000259" key="3">
    <source>
        <dbReference type="SMART" id="SM00199"/>
    </source>
</evidence>
<sequence length="99" mass="11008">MNTAIRCIVLLACVVVCISQPIINCRCLTTTQRVNLSLITGITVINPSPYCDKKQVIVRLKGRGERCLDPRGKFAQALVEYTQKFRAIELLSPTFHTGS</sequence>
<feature type="signal peptide" evidence="2">
    <location>
        <begin position="1"/>
        <end position="19"/>
    </location>
</feature>
<proteinExistence type="inferred from homology"/>
<dbReference type="InParanoid" id="A0A4W6D939"/>
<reference evidence="4" key="3">
    <citation type="submission" date="2025-09" db="UniProtKB">
        <authorList>
            <consortium name="Ensembl"/>
        </authorList>
    </citation>
    <scope>IDENTIFICATION</scope>
</reference>
<keyword evidence="1 2" id="KW-0202">Cytokine</keyword>
<dbReference type="GeneTree" id="ENSGT01030000234847"/>
<evidence type="ECO:0000256" key="2">
    <source>
        <dbReference type="RuleBase" id="RU361149"/>
    </source>
</evidence>
<comment type="similarity">
    <text evidence="2">Belongs to the intercrine alpha (chemokine CxC) family.</text>
</comment>
<accession>A0A4W6D939</accession>
<dbReference type="GO" id="GO:0005615">
    <property type="term" value="C:extracellular space"/>
    <property type="evidence" value="ECO:0007669"/>
    <property type="project" value="UniProtKB-UniRule"/>
</dbReference>
<dbReference type="STRING" id="8187.ENSLCAP00010021245"/>
<dbReference type="Pfam" id="PF00048">
    <property type="entry name" value="IL8"/>
    <property type="match status" value="1"/>
</dbReference>
<dbReference type="InterPro" id="IPR001089">
    <property type="entry name" value="Chemokine_CXC"/>
</dbReference>
<evidence type="ECO:0000313" key="4">
    <source>
        <dbReference type="Ensembl" id="ENSLCAP00010021245.1"/>
    </source>
</evidence>
<dbReference type="AlphaFoldDB" id="A0A4W6D939"/>
<evidence type="ECO:0000313" key="5">
    <source>
        <dbReference type="Proteomes" id="UP000314980"/>
    </source>
</evidence>
<reference evidence="5" key="1">
    <citation type="submission" date="2015-09" db="EMBL/GenBank/DDBJ databases">
        <authorList>
            <person name="Sai Rama Sridatta P."/>
        </authorList>
    </citation>
    <scope>NUCLEOTIDE SEQUENCE [LARGE SCALE GENOMIC DNA]</scope>
</reference>
<dbReference type="PRINTS" id="PR00437">
    <property type="entry name" value="SMALLCYTKCXC"/>
</dbReference>
<dbReference type="SMART" id="SM00199">
    <property type="entry name" value="SCY"/>
    <property type="match status" value="1"/>
</dbReference>
<dbReference type="SUPFAM" id="SSF54117">
    <property type="entry name" value="Interleukin 8-like chemokines"/>
    <property type="match status" value="1"/>
</dbReference>
<feature type="domain" description="Chemokine interleukin-8-like" evidence="3">
    <location>
        <begin position="22"/>
        <end position="82"/>
    </location>
</feature>
<name>A0A4W6D939_LATCA</name>
<keyword evidence="2" id="KW-0964">Secreted</keyword>
<evidence type="ECO:0000256" key="1">
    <source>
        <dbReference type="ARBA" id="ARBA00022514"/>
    </source>
</evidence>
<dbReference type="Ensembl" id="ENSLCAT00010021709.1">
    <property type="protein sequence ID" value="ENSLCAP00010021245.1"/>
    <property type="gene ID" value="ENSLCAG00010010013.1"/>
</dbReference>
<dbReference type="Gene3D" id="2.40.50.40">
    <property type="match status" value="1"/>
</dbReference>
<dbReference type="InterPro" id="IPR036048">
    <property type="entry name" value="Interleukin_8-like_sf"/>
</dbReference>
<keyword evidence="2" id="KW-0732">Signal</keyword>
<organism evidence="4 5">
    <name type="scientific">Lates calcarifer</name>
    <name type="common">Barramundi</name>
    <name type="synonym">Holocentrus calcarifer</name>
    <dbReference type="NCBI Taxonomy" id="8187"/>
    <lineage>
        <taxon>Eukaryota</taxon>
        <taxon>Metazoa</taxon>
        <taxon>Chordata</taxon>
        <taxon>Craniata</taxon>
        <taxon>Vertebrata</taxon>
        <taxon>Euteleostomi</taxon>
        <taxon>Actinopterygii</taxon>
        <taxon>Neopterygii</taxon>
        <taxon>Teleostei</taxon>
        <taxon>Neoteleostei</taxon>
        <taxon>Acanthomorphata</taxon>
        <taxon>Carangaria</taxon>
        <taxon>Carangaria incertae sedis</taxon>
        <taxon>Centropomidae</taxon>
        <taxon>Lates</taxon>
    </lineage>
</organism>
<dbReference type="GO" id="GO:0008009">
    <property type="term" value="F:chemokine activity"/>
    <property type="evidence" value="ECO:0007669"/>
    <property type="project" value="InterPro"/>
</dbReference>
<keyword evidence="5" id="KW-1185">Reference proteome</keyword>
<dbReference type="InterPro" id="IPR001811">
    <property type="entry name" value="Chemokine_IL8-like_dom"/>
</dbReference>
<feature type="chain" id="PRO_5021446700" description="C-X-C motif chemokine" evidence="2">
    <location>
        <begin position="20"/>
        <end position="99"/>
    </location>
</feature>
<dbReference type="PRINTS" id="PR00436">
    <property type="entry name" value="INTERLEUKIN8"/>
</dbReference>
<dbReference type="GO" id="GO:0006955">
    <property type="term" value="P:immune response"/>
    <property type="evidence" value="ECO:0007669"/>
    <property type="project" value="InterPro"/>
</dbReference>
<comment type="subcellular location">
    <subcellularLocation>
        <location evidence="2">Secreted</location>
    </subcellularLocation>
</comment>
<reference evidence="4" key="2">
    <citation type="submission" date="2025-08" db="UniProtKB">
        <authorList>
            <consortium name="Ensembl"/>
        </authorList>
    </citation>
    <scope>IDENTIFICATION</scope>
</reference>
<protein>
    <recommendedName>
        <fullName evidence="2">C-X-C motif chemokine</fullName>
    </recommendedName>
</protein>
<dbReference type="InterPro" id="IPR018048">
    <property type="entry name" value="Chemokine_CXC_CS"/>
</dbReference>
<dbReference type="Proteomes" id="UP000314980">
    <property type="component" value="Unassembled WGS sequence"/>
</dbReference>